<protein>
    <submittedName>
        <fullName evidence="4">Suppressor of G2 allele of SKP1</fullName>
    </submittedName>
</protein>
<dbReference type="Gene3D" id="2.60.40.790">
    <property type="match status" value="1"/>
</dbReference>
<dbReference type="SUPFAM" id="SSF49764">
    <property type="entry name" value="HSP20-like chaperones"/>
    <property type="match status" value="1"/>
</dbReference>
<dbReference type="GO" id="GO:0051087">
    <property type="term" value="F:protein-folding chaperone binding"/>
    <property type="evidence" value="ECO:0007669"/>
    <property type="project" value="InterPro"/>
</dbReference>
<proteinExistence type="predicted"/>
<evidence type="ECO:0000259" key="1">
    <source>
        <dbReference type="PROSITE" id="PS51048"/>
    </source>
</evidence>
<name>A0A914CLK9_9BILA</name>
<dbReference type="WBParaSite" id="ACRNAN_scaffold1218.g25165.t1">
    <property type="protein sequence ID" value="ACRNAN_scaffold1218.g25165.t1"/>
    <property type="gene ID" value="ACRNAN_scaffold1218.g25165"/>
</dbReference>
<keyword evidence="3" id="KW-1185">Reference proteome</keyword>
<dbReference type="Proteomes" id="UP000887540">
    <property type="component" value="Unplaced"/>
</dbReference>
<dbReference type="InterPro" id="IPR007052">
    <property type="entry name" value="CS_dom"/>
</dbReference>
<dbReference type="InterPro" id="IPR007699">
    <property type="entry name" value="SGS_dom"/>
</dbReference>
<dbReference type="Pfam" id="PF04969">
    <property type="entry name" value="CS"/>
    <property type="match status" value="1"/>
</dbReference>
<reference evidence="4" key="1">
    <citation type="submission" date="2022-11" db="UniProtKB">
        <authorList>
            <consortium name="WormBaseParasite"/>
        </authorList>
    </citation>
    <scope>IDENTIFICATION</scope>
</reference>
<evidence type="ECO:0000313" key="3">
    <source>
        <dbReference type="Proteomes" id="UP000887540"/>
    </source>
</evidence>
<dbReference type="Pfam" id="PF05002">
    <property type="entry name" value="SGS"/>
    <property type="match status" value="1"/>
</dbReference>
<evidence type="ECO:0000259" key="2">
    <source>
        <dbReference type="PROSITE" id="PS51203"/>
    </source>
</evidence>
<dbReference type="InterPro" id="IPR008978">
    <property type="entry name" value="HSP20-like_chaperone"/>
</dbReference>
<dbReference type="PROSITE" id="PS51048">
    <property type="entry name" value="SGS"/>
    <property type="match status" value="1"/>
</dbReference>
<evidence type="ECO:0000313" key="4">
    <source>
        <dbReference type="WBParaSite" id="ACRNAN_scaffold1218.g25165.t1"/>
    </source>
</evidence>
<sequence>MTNIHCQTKYDWYQTEEFVFIAIRQKGLSSADCSVAYDGYNLTVSAHDQVIFSAPLCHPINKESITLTCTPSKIEVKLKKITGERWASLSVEEEEKRPSVSTKNWNVIEKEAENEEDSSDVQSLFHQIYKNADEDTRRAMIKSYTESCGTVLSTNWKEIGAKTTEVKPPDGLEFRKE</sequence>
<dbReference type="CDD" id="cd06466">
    <property type="entry name" value="p23_CS_SGT1_like"/>
    <property type="match status" value="1"/>
</dbReference>
<dbReference type="InterPro" id="IPR044563">
    <property type="entry name" value="Sgt1-like"/>
</dbReference>
<dbReference type="PANTHER" id="PTHR45862">
    <property type="entry name" value="PROTEIN SGT1 HOMOLOG"/>
    <property type="match status" value="1"/>
</dbReference>
<feature type="domain" description="SGS" evidence="1">
    <location>
        <begin position="91"/>
        <end position="177"/>
    </location>
</feature>
<feature type="domain" description="CS" evidence="2">
    <location>
        <begin position="5"/>
        <end position="90"/>
    </location>
</feature>
<organism evidence="3 4">
    <name type="scientific">Acrobeloides nanus</name>
    <dbReference type="NCBI Taxonomy" id="290746"/>
    <lineage>
        <taxon>Eukaryota</taxon>
        <taxon>Metazoa</taxon>
        <taxon>Ecdysozoa</taxon>
        <taxon>Nematoda</taxon>
        <taxon>Chromadorea</taxon>
        <taxon>Rhabditida</taxon>
        <taxon>Tylenchina</taxon>
        <taxon>Cephalobomorpha</taxon>
        <taxon>Cephaloboidea</taxon>
        <taxon>Cephalobidae</taxon>
        <taxon>Acrobeloides</taxon>
    </lineage>
</organism>
<accession>A0A914CLK9</accession>
<dbReference type="AlphaFoldDB" id="A0A914CLK9"/>
<dbReference type="PROSITE" id="PS51203">
    <property type="entry name" value="CS"/>
    <property type="match status" value="1"/>
</dbReference>